<dbReference type="RefSeq" id="WP_338251809.1">
    <property type="nucleotide sequence ID" value="NZ_AP028907.1"/>
</dbReference>
<keyword evidence="2" id="KW-1185">Reference proteome</keyword>
<evidence type="ECO:0000313" key="2">
    <source>
        <dbReference type="Proteomes" id="UP001341135"/>
    </source>
</evidence>
<gene>
    <name evidence="1" type="ORF">PABY_06160</name>
</gene>
<evidence type="ECO:0000313" key="1">
    <source>
        <dbReference type="EMBL" id="BES81049.1"/>
    </source>
</evidence>
<dbReference type="EMBL" id="AP028907">
    <property type="protein sequence ID" value="BES81049.1"/>
    <property type="molecule type" value="Genomic_DNA"/>
</dbReference>
<protein>
    <submittedName>
        <fullName evidence="1">Uncharacterized protein</fullName>
    </submittedName>
</protein>
<sequence length="123" mass="13648">MIQLRGVVRSVFYELPGYRYFATMPMRVWDLASVAAMLWVFYRRVELVEPSRDPLGAEVLVASEPRGDAPSSRELWETLPEQLQGAIGNSGSEKRGLVYLLAPYLYAELLGQLPGPSTVAGSD</sequence>
<dbReference type="Proteomes" id="UP001341135">
    <property type="component" value="Chromosome"/>
</dbReference>
<proteinExistence type="predicted"/>
<dbReference type="GeneID" id="89288646"/>
<reference evidence="1 2" key="1">
    <citation type="submission" date="2023-09" db="EMBL/GenBank/DDBJ databases">
        <title>Pyrofollis japonicus gen. nov. sp. nov., a novel member of the family Pyrodictiaceae isolated from the Iheya North hydrothermal field.</title>
        <authorList>
            <person name="Miyazaki U."/>
            <person name="Sanari M."/>
            <person name="Tame A."/>
            <person name="Kitajima M."/>
            <person name="Okamoto A."/>
            <person name="Sawayama S."/>
            <person name="Miyazaki J."/>
            <person name="Takai K."/>
            <person name="Nakagawa S."/>
        </authorList>
    </citation>
    <scope>NUCLEOTIDE SEQUENCE [LARGE SCALE GENOMIC DNA]</scope>
    <source>
        <strain evidence="1 2">AV2</strain>
    </source>
</reference>
<name>A0ABN6ZLD1_9CREN</name>
<organism evidence="1 2">
    <name type="scientific">Pyrodictium abyssi</name>
    <dbReference type="NCBI Taxonomy" id="54256"/>
    <lineage>
        <taxon>Archaea</taxon>
        <taxon>Thermoproteota</taxon>
        <taxon>Thermoprotei</taxon>
        <taxon>Desulfurococcales</taxon>
        <taxon>Pyrodictiaceae</taxon>
        <taxon>Pyrodictium</taxon>
    </lineage>
</organism>
<accession>A0ABN6ZLD1</accession>